<dbReference type="PANTHER" id="PTHR43845">
    <property type="entry name" value="BLR5969 PROTEIN"/>
    <property type="match status" value="1"/>
</dbReference>
<feature type="domain" description="AMP-dependent synthetase/ligase" evidence="1">
    <location>
        <begin position="89"/>
        <end position="283"/>
    </location>
</feature>
<feature type="domain" description="AMP-dependent ligase C-terminal" evidence="2">
    <location>
        <begin position="334"/>
        <end position="418"/>
    </location>
</feature>
<dbReference type="InterPro" id="IPR042099">
    <property type="entry name" value="ANL_N_sf"/>
</dbReference>
<dbReference type="Proteomes" id="UP000078290">
    <property type="component" value="Unassembled WGS sequence"/>
</dbReference>
<dbReference type="Gene3D" id="3.30.300.30">
    <property type="match status" value="1"/>
</dbReference>
<accession>A0A1B7KSD3</accession>
<dbReference type="SUPFAM" id="SSF56801">
    <property type="entry name" value="Acetyl-CoA synthetase-like"/>
    <property type="match status" value="1"/>
</dbReference>
<organism evidence="3 4">
    <name type="scientific">Parageobacillus thermoglucosidasius</name>
    <name type="common">Geobacillus thermoglucosidasius</name>
    <dbReference type="NCBI Taxonomy" id="1426"/>
    <lineage>
        <taxon>Bacteria</taxon>
        <taxon>Bacillati</taxon>
        <taxon>Bacillota</taxon>
        <taxon>Bacilli</taxon>
        <taxon>Bacillales</taxon>
        <taxon>Anoxybacillaceae</taxon>
        <taxon>Parageobacillus</taxon>
    </lineage>
</organism>
<dbReference type="AlphaFoldDB" id="A0A1B7KSD3"/>
<protein>
    <submittedName>
        <fullName evidence="3">Phenylacetate--CoA ligase</fullName>
    </submittedName>
</protein>
<dbReference type="InterPro" id="IPR045851">
    <property type="entry name" value="AMP-bd_C_sf"/>
</dbReference>
<dbReference type="InterPro" id="IPR028154">
    <property type="entry name" value="AMP-dep_Lig_C"/>
</dbReference>
<evidence type="ECO:0000259" key="2">
    <source>
        <dbReference type="Pfam" id="PF14535"/>
    </source>
</evidence>
<dbReference type="PANTHER" id="PTHR43845:SF1">
    <property type="entry name" value="BLR5969 PROTEIN"/>
    <property type="match status" value="1"/>
</dbReference>
<evidence type="ECO:0000259" key="1">
    <source>
        <dbReference type="Pfam" id="PF00501"/>
    </source>
</evidence>
<dbReference type="EMBL" id="LXMA01000023">
    <property type="protein sequence ID" value="OAT72988.1"/>
    <property type="molecule type" value="Genomic_DNA"/>
</dbReference>
<dbReference type="InterPro" id="IPR000873">
    <property type="entry name" value="AMP-dep_synth/lig_dom"/>
</dbReference>
<evidence type="ECO:0000313" key="3">
    <source>
        <dbReference type="EMBL" id="OAT72988.1"/>
    </source>
</evidence>
<proteinExistence type="predicted"/>
<evidence type="ECO:0000313" key="4">
    <source>
        <dbReference type="Proteomes" id="UP000078290"/>
    </source>
</evidence>
<dbReference type="Gene3D" id="3.40.50.12780">
    <property type="entry name" value="N-terminal domain of ligase-like"/>
    <property type="match status" value="1"/>
</dbReference>
<dbReference type="GO" id="GO:0016874">
    <property type="term" value="F:ligase activity"/>
    <property type="evidence" value="ECO:0007669"/>
    <property type="project" value="UniProtKB-KW"/>
</dbReference>
<dbReference type="Pfam" id="PF14535">
    <property type="entry name" value="AMP-binding_C_2"/>
    <property type="match status" value="1"/>
</dbReference>
<dbReference type="Pfam" id="PF00501">
    <property type="entry name" value="AMP-binding"/>
    <property type="match status" value="1"/>
</dbReference>
<sequence>MTLSIREMELELQQYQLQKINELLVFVTQFNEFYKEKFRHLCLPVRSMEEFRKLPFTTKEELVQDQQLYPPFGRNHCYPEMSYVRYHQTSGTSGKPLKILDTEESWNWWRDCWFEVLKSSGVTNRDRLFLAFSFGPFIGFWSAYEAAKKMGALVIPGGGQSSKERLYSMIENRATVLLCTPSYALHLAEVAEEMGIDLPAAPVRAIITAGEPGGSVPSTRQQIETRWGADVYDHAGMTEMGAYGYSCSARNGLHINEAQFLAEIIDPETLQPVKEGERGELVLTNFSRYGYPLIRYRTKDIVFCSSTPCSCGNPYRFLPGGIIGRVDDMVVVRGVNIFPSSIETIVREFAEIKEFRIVYYTENEMNQVKVQVESETDVERRLADRLRERIGIRIDVERVAQGSLPRFSMKAKRVVDQRDHQKQVG</sequence>
<comment type="caution">
    <text evidence="3">The sequence shown here is derived from an EMBL/GenBank/DDBJ whole genome shotgun (WGS) entry which is preliminary data.</text>
</comment>
<reference evidence="4" key="1">
    <citation type="submission" date="2016-05" db="EMBL/GenBank/DDBJ databases">
        <authorList>
            <person name="Wang W."/>
            <person name="Zhu L."/>
        </authorList>
    </citation>
    <scope>NUCLEOTIDE SEQUENCE [LARGE SCALE GENOMIC DNA]</scope>
    <source>
        <strain evidence="4">W-2</strain>
    </source>
</reference>
<gene>
    <name evidence="3" type="ORF">A7K69_07015</name>
</gene>
<keyword evidence="3" id="KW-0436">Ligase</keyword>
<name>A0A1B7KSD3_PARTM</name>
<dbReference type="OrthoDB" id="580775at2"/>